<dbReference type="OrthoDB" id="389283at2759"/>
<sequence>MLVNVDILTDYDVYCGTYENPYQHSHVTYVCSIILNYLKNNNVSDNNTNQFSICKLLNYWAYSKLNDLFPSKGKSEIDNFYKEIEKIWKERINDRSSADYYGKCKPDILLFDYDDWKLRKELYDYYVDILPISISPESYKQDCEQYYKYIKYKKKIYDQYEIFCKNPLDKNCPSFFEKCKKYNPNDILPMLPCYSEMVAKELEQQQASQAARGIRGYEDPSGQLSNTETTNPSTSIGANAGNVFLGVVVTSMTSGALYKRIFIFLHHYIYYYFDGIFPTCKHDFDRETKNLNGEYMDNCISISRQLHNDGENKFIKPCQKLIHYLKYIKKNLAIVDKKKNCNYFNYKLMDELKKILNISEGTVGCYNTMISAYSKDSDGIDVCKENIEEINEKTLEKFQKIDSLYDIFYKFTSTQEEGDSEKCDLGKKCSEQYYTLINICDQNSNIGFCMALDKFKDGYNAYMNNGPKCEKAPRYLYSPFGIEKRRIFFISIITIFTMSIYLYTTQKMSLNIFRKNIKHK</sequence>
<reference evidence="3 4" key="1">
    <citation type="submission" date="2011-09" db="EMBL/GenBank/DDBJ databases">
        <title>The Genome Sequence of Plasmodium vivax North Korean.</title>
        <authorList>
            <consortium name="The Broad Institute Genome Sequencing Platform"/>
            <consortium name="The Broad Institute Genome Sequencing Center for Infectious Disease"/>
            <person name="Neafsey D."/>
            <person name="Carlton J."/>
            <person name="Barnwell J."/>
            <person name="Collins W."/>
            <person name="Escalante A."/>
            <person name="Mullikin J."/>
            <person name="Saul A."/>
            <person name="Guigo R."/>
            <person name="Camara F."/>
            <person name="Young S.K."/>
            <person name="Zeng Q."/>
            <person name="Gargeya S."/>
            <person name="Fitzgerald M."/>
            <person name="Haas B."/>
            <person name="Abouelleil A."/>
            <person name="Alvarado L."/>
            <person name="Arachchi H.M."/>
            <person name="Berlin A."/>
            <person name="Brown A."/>
            <person name="Chapman S.B."/>
            <person name="Chen Z."/>
            <person name="Dunbar C."/>
            <person name="Freedman E."/>
            <person name="Gearin G."/>
            <person name="Gellesch M."/>
            <person name="Goldberg J."/>
            <person name="Griggs A."/>
            <person name="Gujja S."/>
            <person name="Heiman D."/>
            <person name="Howarth C."/>
            <person name="Larson L."/>
            <person name="Lui A."/>
            <person name="MacDonald P.J.P."/>
            <person name="Montmayeur A."/>
            <person name="Murphy C."/>
            <person name="Neiman D."/>
            <person name="Pearson M."/>
            <person name="Priest M."/>
            <person name="Roberts A."/>
            <person name="Saif S."/>
            <person name="Shea T."/>
            <person name="Shenoy N."/>
            <person name="Sisk P."/>
            <person name="Stolte C."/>
            <person name="Sykes S."/>
            <person name="Wortman J."/>
            <person name="Nusbaum C."/>
            <person name="Birren B."/>
        </authorList>
    </citation>
    <scope>NUCLEOTIDE SEQUENCE [LARGE SCALE GENOMIC DNA]</scope>
    <source>
        <strain evidence="3 4">North Korean</strain>
    </source>
</reference>
<name>A0A0J9WEM4_PLAVI</name>
<feature type="region of interest" description="Disordered" evidence="1">
    <location>
        <begin position="210"/>
        <end position="233"/>
    </location>
</feature>
<feature type="transmembrane region" description="Helical" evidence="2">
    <location>
        <begin position="487"/>
        <end position="504"/>
    </location>
</feature>
<protein>
    <submittedName>
        <fullName evidence="3">Uncharacterized protein</fullName>
    </submittedName>
</protein>
<evidence type="ECO:0000256" key="1">
    <source>
        <dbReference type="SAM" id="MobiDB-lite"/>
    </source>
</evidence>
<organism evidence="3 4">
    <name type="scientific">Plasmodium vivax North Korean</name>
    <dbReference type="NCBI Taxonomy" id="1035514"/>
    <lineage>
        <taxon>Eukaryota</taxon>
        <taxon>Sar</taxon>
        <taxon>Alveolata</taxon>
        <taxon>Apicomplexa</taxon>
        <taxon>Aconoidasida</taxon>
        <taxon>Haemosporida</taxon>
        <taxon>Plasmodiidae</taxon>
        <taxon>Plasmodium</taxon>
        <taxon>Plasmodium (Plasmodium)</taxon>
    </lineage>
</organism>
<dbReference type="AlphaFoldDB" id="A0A0J9WEM4"/>
<keyword evidence="2" id="KW-0472">Membrane</keyword>
<evidence type="ECO:0000313" key="3">
    <source>
        <dbReference type="EMBL" id="KNA00914.1"/>
    </source>
</evidence>
<dbReference type="EMBL" id="KQ235299">
    <property type="protein sequence ID" value="KNA00914.1"/>
    <property type="molecule type" value="Genomic_DNA"/>
</dbReference>
<keyword evidence="2" id="KW-1133">Transmembrane helix</keyword>
<feature type="compositionally biased region" description="Polar residues" evidence="1">
    <location>
        <begin position="222"/>
        <end position="233"/>
    </location>
</feature>
<keyword evidence="2" id="KW-0812">Transmembrane</keyword>
<evidence type="ECO:0000256" key="2">
    <source>
        <dbReference type="SAM" id="Phobius"/>
    </source>
</evidence>
<evidence type="ECO:0000313" key="4">
    <source>
        <dbReference type="Proteomes" id="UP000053239"/>
    </source>
</evidence>
<accession>A0A0J9WEM4</accession>
<proteinExistence type="predicted"/>
<gene>
    <name evidence="3" type="ORF">PVNG_05344</name>
</gene>
<dbReference type="Proteomes" id="UP000053239">
    <property type="component" value="Unassembled WGS sequence"/>
</dbReference>
<dbReference type="Pfam" id="PF05795">
    <property type="entry name" value="Plasmodium_Vir"/>
    <property type="match status" value="1"/>
</dbReference>
<dbReference type="InterPro" id="IPR008780">
    <property type="entry name" value="Plasmodium_Vir"/>
</dbReference>